<organism evidence="1">
    <name type="scientific">Tetraselmis sp. GSL018</name>
    <dbReference type="NCBI Taxonomy" id="582737"/>
    <lineage>
        <taxon>Eukaryota</taxon>
        <taxon>Viridiplantae</taxon>
        <taxon>Chlorophyta</taxon>
        <taxon>core chlorophytes</taxon>
        <taxon>Chlorodendrophyceae</taxon>
        <taxon>Chlorodendrales</taxon>
        <taxon>Chlorodendraceae</taxon>
        <taxon>Tetraselmis</taxon>
    </lineage>
</organism>
<dbReference type="EMBL" id="GBEZ01018274">
    <property type="protein sequence ID" value="JAC68146.1"/>
    <property type="molecule type" value="Transcribed_RNA"/>
</dbReference>
<feature type="non-terminal residue" evidence="1">
    <location>
        <position position="90"/>
    </location>
</feature>
<accession>A0A061RCD3</accession>
<protein>
    <submittedName>
        <fullName evidence="1">Uncharacterized protein</fullName>
    </submittedName>
</protein>
<proteinExistence type="predicted"/>
<gene>
    <name evidence="1" type="ORF">TSPGSL018_9437</name>
</gene>
<name>A0A061RCD3_9CHLO</name>
<reference evidence="1" key="1">
    <citation type="submission" date="2014-05" db="EMBL/GenBank/DDBJ databases">
        <title>The transcriptome of the halophilic microalga Tetraselmis sp. GSL018 isolated from the Great Salt Lake, Utah.</title>
        <authorList>
            <person name="Jinkerson R.E."/>
            <person name="D'Adamo S."/>
            <person name="Posewitz M.C."/>
        </authorList>
    </citation>
    <scope>NUCLEOTIDE SEQUENCE</scope>
    <source>
        <strain evidence="1">GSL018</strain>
    </source>
</reference>
<dbReference type="AlphaFoldDB" id="A0A061RCD3"/>
<sequence length="90" mass="10057">LSRRRHHCCLQGRGPSQEMSSGDWQRRIGDTCSPWRRAVDGEGAACTMDSVQARGQSGEGQVNRQWTNRQLSVLSFSLARVRMCVCVCVC</sequence>
<feature type="non-terminal residue" evidence="1">
    <location>
        <position position="1"/>
    </location>
</feature>
<evidence type="ECO:0000313" key="1">
    <source>
        <dbReference type="EMBL" id="JAC68146.1"/>
    </source>
</evidence>